<dbReference type="Pfam" id="PF06568">
    <property type="entry name" value="YjiS-like"/>
    <property type="match status" value="1"/>
</dbReference>
<name>A0A1Y5TQ18_9RHOB</name>
<organism evidence="2 3">
    <name type="scientific">Falsiruegeria litorea R37</name>
    <dbReference type="NCBI Taxonomy" id="1200284"/>
    <lineage>
        <taxon>Bacteria</taxon>
        <taxon>Pseudomonadati</taxon>
        <taxon>Pseudomonadota</taxon>
        <taxon>Alphaproteobacteria</taxon>
        <taxon>Rhodobacterales</taxon>
        <taxon>Roseobacteraceae</taxon>
        <taxon>Falsiruegeria</taxon>
    </lineage>
</organism>
<reference evidence="2 3" key="1">
    <citation type="submission" date="2017-03" db="EMBL/GenBank/DDBJ databases">
        <authorList>
            <person name="Afonso C.L."/>
            <person name="Miller P.J."/>
            <person name="Scott M.A."/>
            <person name="Spackman E."/>
            <person name="Goraichik I."/>
            <person name="Dimitrov K.M."/>
            <person name="Suarez D.L."/>
            <person name="Swayne D.E."/>
        </authorList>
    </citation>
    <scope>NUCLEOTIDE SEQUENCE [LARGE SCALE GENOMIC DNA]</scope>
    <source>
        <strain evidence="2 3">CECT 7639</strain>
    </source>
</reference>
<protein>
    <recommendedName>
        <fullName evidence="1">YjiS-like domain-containing protein</fullName>
    </recommendedName>
</protein>
<evidence type="ECO:0000313" key="3">
    <source>
        <dbReference type="Proteomes" id="UP000193077"/>
    </source>
</evidence>
<evidence type="ECO:0000259" key="1">
    <source>
        <dbReference type="Pfam" id="PF06568"/>
    </source>
</evidence>
<gene>
    <name evidence="2" type="ORF">TRL7639_04008</name>
</gene>
<dbReference type="EMBL" id="FWFO01000005">
    <property type="protein sequence ID" value="SLN69274.1"/>
    <property type="molecule type" value="Genomic_DNA"/>
</dbReference>
<dbReference type="Proteomes" id="UP000193077">
    <property type="component" value="Unassembled WGS sequence"/>
</dbReference>
<dbReference type="OrthoDB" id="8116725at2"/>
<dbReference type="AlphaFoldDB" id="A0A1Y5TQ18"/>
<evidence type="ECO:0000313" key="2">
    <source>
        <dbReference type="EMBL" id="SLN69274.1"/>
    </source>
</evidence>
<accession>A0A1Y5TQ18</accession>
<dbReference type="InterPro" id="IPR009506">
    <property type="entry name" value="YjiS-like"/>
</dbReference>
<proteinExistence type="predicted"/>
<sequence length="64" mass="6922">MANVATNTVPFGAVATLRVVNAFVSVKESITEWNEARKTRKALSNLSDEMLSDIGLSRAEIANI</sequence>
<dbReference type="RefSeq" id="WP_085797656.1">
    <property type="nucleotide sequence ID" value="NZ_FWFO01000005.1"/>
</dbReference>
<feature type="domain" description="YjiS-like" evidence="1">
    <location>
        <begin position="28"/>
        <end position="61"/>
    </location>
</feature>
<keyword evidence="3" id="KW-1185">Reference proteome</keyword>